<keyword evidence="1" id="KW-0812">Transmembrane</keyword>
<keyword evidence="3" id="KW-1185">Reference proteome</keyword>
<gene>
    <name evidence="2" type="ORF">RCOM_0260980</name>
</gene>
<accession>B9T3V6</accession>
<feature type="transmembrane region" description="Helical" evidence="1">
    <location>
        <begin position="29"/>
        <end position="53"/>
    </location>
</feature>
<dbReference type="InParanoid" id="B9T3V6"/>
<dbReference type="Proteomes" id="UP000008311">
    <property type="component" value="Unassembled WGS sequence"/>
</dbReference>
<reference evidence="3" key="1">
    <citation type="journal article" date="2010" name="Nat. Biotechnol.">
        <title>Draft genome sequence of the oilseed species Ricinus communis.</title>
        <authorList>
            <person name="Chan A.P."/>
            <person name="Crabtree J."/>
            <person name="Zhao Q."/>
            <person name="Lorenzi H."/>
            <person name="Orvis J."/>
            <person name="Puiu D."/>
            <person name="Melake-Berhan A."/>
            <person name="Jones K.M."/>
            <person name="Redman J."/>
            <person name="Chen G."/>
            <person name="Cahoon E.B."/>
            <person name="Gedil M."/>
            <person name="Stanke M."/>
            <person name="Haas B.J."/>
            <person name="Wortman J.R."/>
            <person name="Fraser-Liggett C.M."/>
            <person name="Ravel J."/>
            <person name="Rabinowicz P.D."/>
        </authorList>
    </citation>
    <scope>NUCLEOTIDE SEQUENCE [LARGE SCALE GENOMIC DNA]</scope>
    <source>
        <strain evidence="3">cv. Hale</strain>
    </source>
</reference>
<evidence type="ECO:0000313" key="3">
    <source>
        <dbReference type="Proteomes" id="UP000008311"/>
    </source>
</evidence>
<dbReference type="EMBL" id="EQ974437">
    <property type="protein sequence ID" value="EEF29452.1"/>
    <property type="molecule type" value="Genomic_DNA"/>
</dbReference>
<keyword evidence="1" id="KW-1133">Transmembrane helix</keyword>
<keyword evidence="1" id="KW-0472">Membrane</keyword>
<evidence type="ECO:0000313" key="2">
    <source>
        <dbReference type="EMBL" id="EEF29452.1"/>
    </source>
</evidence>
<sequence>MCVLADAATVSSPQPSRTSYYTWPQPHGWLAALLAFLACGRSTSLLLAICDALRDLADALHLRGSRDMLLH</sequence>
<evidence type="ECO:0000256" key="1">
    <source>
        <dbReference type="SAM" id="Phobius"/>
    </source>
</evidence>
<proteinExistence type="predicted"/>
<protein>
    <submittedName>
        <fullName evidence="2">Uncharacterized protein</fullName>
    </submittedName>
</protein>
<dbReference type="AlphaFoldDB" id="B9T3V6"/>
<organism evidence="2 3">
    <name type="scientific">Ricinus communis</name>
    <name type="common">Castor bean</name>
    <dbReference type="NCBI Taxonomy" id="3988"/>
    <lineage>
        <taxon>Eukaryota</taxon>
        <taxon>Viridiplantae</taxon>
        <taxon>Streptophyta</taxon>
        <taxon>Embryophyta</taxon>
        <taxon>Tracheophyta</taxon>
        <taxon>Spermatophyta</taxon>
        <taxon>Magnoliopsida</taxon>
        <taxon>eudicotyledons</taxon>
        <taxon>Gunneridae</taxon>
        <taxon>Pentapetalae</taxon>
        <taxon>rosids</taxon>
        <taxon>fabids</taxon>
        <taxon>Malpighiales</taxon>
        <taxon>Euphorbiaceae</taxon>
        <taxon>Acalyphoideae</taxon>
        <taxon>Acalypheae</taxon>
        <taxon>Ricinus</taxon>
    </lineage>
</organism>
<name>B9T3V6_RICCO</name>